<feature type="compositionally biased region" description="Polar residues" evidence="8">
    <location>
        <begin position="746"/>
        <end position="763"/>
    </location>
</feature>
<evidence type="ECO:0000313" key="12">
    <source>
        <dbReference type="EMBL" id="EGP83218.1"/>
    </source>
</evidence>
<evidence type="ECO:0000256" key="4">
    <source>
        <dbReference type="ARBA" id="ARBA00023125"/>
    </source>
</evidence>
<evidence type="ECO:0000256" key="8">
    <source>
        <dbReference type="SAM" id="MobiDB-lite"/>
    </source>
</evidence>
<dbReference type="PROSITE" id="PS00463">
    <property type="entry name" value="ZN2_CY6_FUNGAL_1"/>
    <property type="match status" value="1"/>
</dbReference>
<dbReference type="InterPro" id="IPR001138">
    <property type="entry name" value="Zn2Cys6_DnaBD"/>
</dbReference>
<dbReference type="Gene3D" id="4.10.240.10">
    <property type="entry name" value="Zn(2)-C6 fungal-type DNA-binding domain"/>
    <property type="match status" value="1"/>
</dbReference>
<feature type="region of interest" description="Disordered" evidence="8">
    <location>
        <begin position="861"/>
        <end position="891"/>
    </location>
</feature>
<feature type="compositionally biased region" description="Basic and acidic residues" evidence="8">
    <location>
        <begin position="88"/>
        <end position="125"/>
    </location>
</feature>
<feature type="region of interest" description="Disordered" evidence="8">
    <location>
        <begin position="373"/>
        <end position="426"/>
    </location>
</feature>
<dbReference type="GO" id="GO:0043565">
    <property type="term" value="F:sequence-specific DNA binding"/>
    <property type="evidence" value="ECO:0007669"/>
    <property type="project" value="InterPro"/>
</dbReference>
<feature type="compositionally biased region" description="Basic and acidic residues" evidence="8">
    <location>
        <begin position="28"/>
        <end position="46"/>
    </location>
</feature>
<dbReference type="InterPro" id="IPR001965">
    <property type="entry name" value="Znf_PHD"/>
</dbReference>
<feature type="compositionally biased region" description="Acidic residues" evidence="8">
    <location>
        <begin position="994"/>
        <end position="1005"/>
    </location>
</feature>
<dbReference type="SUPFAM" id="SSF46785">
    <property type="entry name" value="Winged helix' DNA-binding domain"/>
    <property type="match status" value="1"/>
</dbReference>
<dbReference type="GO" id="GO:0005634">
    <property type="term" value="C:nucleus"/>
    <property type="evidence" value="ECO:0007669"/>
    <property type="project" value="UniProtKB-SubCell"/>
</dbReference>
<comment type="subcellular location">
    <subcellularLocation>
        <location evidence="6">Nucleus</location>
    </subcellularLocation>
</comment>
<feature type="region of interest" description="Disordered" evidence="8">
    <location>
        <begin position="587"/>
        <end position="623"/>
    </location>
</feature>
<accession>F9XPE1</accession>
<dbReference type="eggNOG" id="ENOG502T2VE">
    <property type="taxonomic scope" value="Eukaryota"/>
</dbReference>
<feature type="region of interest" description="Disordered" evidence="8">
    <location>
        <begin position="635"/>
        <end position="810"/>
    </location>
</feature>
<dbReference type="Proteomes" id="UP000008062">
    <property type="component" value="Chromosome 12"/>
</dbReference>
<evidence type="ECO:0000259" key="10">
    <source>
        <dbReference type="PROSITE" id="PS50039"/>
    </source>
</evidence>
<dbReference type="InParanoid" id="F9XPE1"/>
<evidence type="ECO:0000256" key="3">
    <source>
        <dbReference type="ARBA" id="ARBA00022833"/>
    </source>
</evidence>
<dbReference type="KEGG" id="ztr:MYCGRDRAFT_96889"/>
<dbReference type="STRING" id="336722.F9XPE1"/>
<dbReference type="PROSITE" id="PS50048">
    <property type="entry name" value="ZN2_CY6_FUNGAL_2"/>
    <property type="match status" value="1"/>
</dbReference>
<feature type="compositionally biased region" description="Basic and acidic residues" evidence="8">
    <location>
        <begin position="501"/>
        <end position="513"/>
    </location>
</feature>
<dbReference type="SUPFAM" id="SSF57903">
    <property type="entry name" value="FYVE/PHD zinc finger"/>
    <property type="match status" value="1"/>
</dbReference>
<feature type="DNA-binding region" description="Fork-head" evidence="6">
    <location>
        <begin position="1052"/>
        <end position="1130"/>
    </location>
</feature>
<keyword evidence="3" id="KW-0862">Zinc</keyword>
<dbReference type="InterPro" id="IPR013083">
    <property type="entry name" value="Znf_RING/FYVE/PHD"/>
</dbReference>
<dbReference type="GO" id="GO:0008270">
    <property type="term" value="F:zinc ion binding"/>
    <property type="evidence" value="ECO:0007669"/>
    <property type="project" value="UniProtKB-KW"/>
</dbReference>
<feature type="compositionally biased region" description="Basic and acidic residues" evidence="8">
    <location>
        <begin position="1170"/>
        <end position="1180"/>
    </location>
</feature>
<dbReference type="HOGENOM" id="CLU_249449_0_0_1"/>
<feature type="domain" description="Fork-head" evidence="10">
    <location>
        <begin position="1052"/>
        <end position="1130"/>
    </location>
</feature>
<dbReference type="InterPro" id="IPR011011">
    <property type="entry name" value="Znf_FYVE_PHD"/>
</dbReference>
<keyword evidence="1" id="KW-0479">Metal-binding</keyword>
<name>F9XPE1_ZYMTI</name>
<feature type="compositionally biased region" description="Basic residues" evidence="8">
    <location>
        <begin position="653"/>
        <end position="662"/>
    </location>
</feature>
<dbReference type="PROSITE" id="PS50039">
    <property type="entry name" value="FORK_HEAD_3"/>
    <property type="match status" value="1"/>
</dbReference>
<feature type="compositionally biased region" description="Low complexity" evidence="8">
    <location>
        <begin position="126"/>
        <end position="138"/>
    </location>
</feature>
<evidence type="ECO:0000256" key="6">
    <source>
        <dbReference type="PROSITE-ProRule" id="PRU00089"/>
    </source>
</evidence>
<dbReference type="InterPro" id="IPR036388">
    <property type="entry name" value="WH-like_DNA-bd_sf"/>
</dbReference>
<feature type="region of interest" description="Disordered" evidence="8">
    <location>
        <begin position="1"/>
        <end position="209"/>
    </location>
</feature>
<gene>
    <name evidence="12" type="ORF">MYCGRDRAFT_96889</name>
</gene>
<evidence type="ECO:0000256" key="2">
    <source>
        <dbReference type="ARBA" id="ARBA00022771"/>
    </source>
</evidence>
<keyword evidence="13" id="KW-1185">Reference proteome</keyword>
<feature type="compositionally biased region" description="Pro residues" evidence="8">
    <location>
        <begin position="139"/>
        <end position="160"/>
    </location>
</feature>
<dbReference type="Gene3D" id="1.10.10.10">
    <property type="entry name" value="Winged helix-like DNA-binding domain superfamily/Winged helix DNA-binding domain"/>
    <property type="match status" value="1"/>
</dbReference>
<feature type="region of interest" description="Disordered" evidence="8">
    <location>
        <begin position="953"/>
        <end position="1050"/>
    </location>
</feature>
<sequence>MHPSRASLLSGASRYMGASASREDDEGRSDYRVSDSRVLQDHDRRASPPRFPDGYGSYGSQEPRPSTRYESYRPDALSSPANVRHAFRREGSDIDHRGRQRRDEFDYPRDDRYRDRYGSWCDGRKSPSSLRRPAASRSSPPPRAARSPPPARDAVSPPPLFVRNLSWRKSISPPRTKRKVGEAPIPTGPARFGLAQPVSSPPGLEGVPTAPKSMRDFRSDILQYPHIAISSQYMPSAIGIKRQLVAAVEVSHAPKCIHMDTIGFVIAFESDAPGRVAAQRCFEGLQNVKLFQMYRLGDCMELYLDGRRHYFTQPRQDVPPSLLNKGAFLANHVVQNDFAIRGAAASGPTVNAAPVRVGQDEFVIRGSALGLPEDGPDMVTAAPNSPKSRANSTVPPLQARLQRDTDSVSVASVPSASDSTGSKGPKCHVCKERTQKLLRCSTCPRYYDRRCLIGPQFESPEWQCPRCKRRRVPLKRRAPETSDTADMPFASEVASPAKKPRLAEEHKEPHKEAPGPPPARIEGEANPQAVAEIPETPAAVVTTTMVDALVADSRPVVGSAATATMTEGVAPIVRAKAQLADQERCETAAENDRPLQGGSAVEPSRYEAATSSVEEQATNHRPERANAAGIDIDSDEAANLVDESFNSPERPAMPKKAKKLNLTRKVILPPANTTTGPPGQELPETTEKDASTETSTVSIAPEGNDTTDTDRGGKCKTGEGDAPAPLPDKVGIVQPHRSPEDPHINDNPSVPQENASRPSTTFPLQAAAEQVAKPEVPTNHLRDSIGSASPVDSVMTTENTRSFAKRTGSRSKPSKSIICIECKVIPVPSNPFGIKMCPECVKTTAAANTATPLSTIINGSRVSKSASIPPSRAPSVDESMAASAGSSRKVQDVMQDAPSLDEQHAAMVRLDASRTTACEDCRRKKQRCEHRLGASSTACSDCRRAHVRCEHNPAERQRKDHSTTKGKAISDAREPPPDVDSELDQNTSLVDANAETDERQDENEPSTDPRHRRKRRKSASTGESPTPSAAPVQKDKDPKSTGVHGLGNSFSRPPGVYRQLICMAMCDTPGRRLTCRGAAEWIAKNIPGYELGQSNWAENLKATMYGQEAVVDKDKRYLRRLDWKPSFGGKPKTLWFGLIPGLEKEVEHWDPTLGQPVSPVKQSQAGAREQSQRREQDDQHTTPSKSKRRTRPVVEDDEVSVDGGSVSVEPEIEPDTSGGASHNSDVDETAGVDSTGQYEVGERPNPNTADEESLLDICERSFQAPPNHEDTVMEDALVALSASGPSQDIGAAMALLDHVMDHDNTAPTFQQQTAPIAPMQVTHRPFPPPTHPPSFPTTSTDAPFDRELWNIIRDMPPEPNISTNNLAEAYPQYFFDRAAKIAEIKARPTRKQQINARMKKLYGKGCAVVDTTEMRERERKQVRKLDTEGGLRSLPGEDVSTLKNCATVEEFLGLDLGLVMDVVDKQVVFRKNDGGRSRTIYKTGL</sequence>
<dbReference type="SMART" id="SM00249">
    <property type="entry name" value="PHD"/>
    <property type="match status" value="1"/>
</dbReference>
<feature type="compositionally biased region" description="Low complexity" evidence="8">
    <location>
        <begin position="407"/>
        <end position="420"/>
    </location>
</feature>
<feature type="compositionally biased region" description="Basic and acidic residues" evidence="8">
    <location>
        <begin position="708"/>
        <end position="719"/>
    </location>
</feature>
<protein>
    <submittedName>
        <fullName evidence="12">Uncharacterized protein</fullName>
    </submittedName>
</protein>
<dbReference type="InterPro" id="IPR036864">
    <property type="entry name" value="Zn2-C6_fun-type_DNA-bd_sf"/>
</dbReference>
<feature type="region of interest" description="Disordered" evidence="8">
    <location>
        <begin position="475"/>
        <end position="523"/>
    </location>
</feature>
<keyword evidence="5 6" id="KW-0539">Nucleus</keyword>
<organism evidence="12 13">
    <name type="scientific">Zymoseptoria tritici (strain CBS 115943 / IPO323)</name>
    <name type="common">Speckled leaf blotch fungus</name>
    <name type="synonym">Septoria tritici</name>
    <dbReference type="NCBI Taxonomy" id="336722"/>
    <lineage>
        <taxon>Eukaryota</taxon>
        <taxon>Fungi</taxon>
        <taxon>Dikarya</taxon>
        <taxon>Ascomycota</taxon>
        <taxon>Pezizomycotina</taxon>
        <taxon>Dothideomycetes</taxon>
        <taxon>Dothideomycetidae</taxon>
        <taxon>Mycosphaerellales</taxon>
        <taxon>Mycosphaerellaceae</taxon>
        <taxon>Zymoseptoria</taxon>
    </lineage>
</organism>
<dbReference type="EMBL" id="CM001207">
    <property type="protein sequence ID" value="EGP83218.1"/>
    <property type="molecule type" value="Genomic_DNA"/>
</dbReference>
<evidence type="ECO:0000256" key="7">
    <source>
        <dbReference type="PROSITE-ProRule" id="PRU00146"/>
    </source>
</evidence>
<dbReference type="RefSeq" id="XP_003848242.1">
    <property type="nucleotide sequence ID" value="XM_003848194.1"/>
</dbReference>
<dbReference type="OMA" id="HEMREME"/>
<reference evidence="12 13" key="1">
    <citation type="journal article" date="2011" name="PLoS Genet.">
        <title>Finished genome of the fungal wheat pathogen Mycosphaerella graminicola reveals dispensome structure, chromosome plasticity, and stealth pathogenesis.</title>
        <authorList>
            <person name="Goodwin S.B."/>
            <person name="Ben M'barek S."/>
            <person name="Dhillon B."/>
            <person name="Wittenberg A.H.J."/>
            <person name="Crane C.F."/>
            <person name="Hane J.K."/>
            <person name="Foster A.J."/>
            <person name="Van der Lee T.A.J."/>
            <person name="Grimwood J."/>
            <person name="Aerts A."/>
            <person name="Antoniw J."/>
            <person name="Bailey A."/>
            <person name="Bluhm B."/>
            <person name="Bowler J."/>
            <person name="Bristow J."/>
            <person name="van der Burgt A."/>
            <person name="Canto-Canche B."/>
            <person name="Churchill A.C.L."/>
            <person name="Conde-Ferraez L."/>
            <person name="Cools H.J."/>
            <person name="Coutinho P.M."/>
            <person name="Csukai M."/>
            <person name="Dehal P."/>
            <person name="De Wit P."/>
            <person name="Donzelli B."/>
            <person name="van de Geest H.C."/>
            <person name="van Ham R.C.H.J."/>
            <person name="Hammond-Kosack K.E."/>
            <person name="Henrissat B."/>
            <person name="Kilian A."/>
            <person name="Kobayashi A.K."/>
            <person name="Koopmann E."/>
            <person name="Kourmpetis Y."/>
            <person name="Kuzniar A."/>
            <person name="Lindquist E."/>
            <person name="Lombard V."/>
            <person name="Maliepaard C."/>
            <person name="Martins N."/>
            <person name="Mehrabi R."/>
            <person name="Nap J.P.H."/>
            <person name="Ponomarenko A."/>
            <person name="Rudd J.J."/>
            <person name="Salamov A."/>
            <person name="Schmutz J."/>
            <person name="Schouten H.J."/>
            <person name="Shapiro H."/>
            <person name="Stergiopoulos I."/>
            <person name="Torriani S.F.F."/>
            <person name="Tu H."/>
            <person name="de Vries R.P."/>
            <person name="Waalwijk C."/>
            <person name="Ware S.B."/>
            <person name="Wiebenga A."/>
            <person name="Zwiers L.-H."/>
            <person name="Oliver R.P."/>
            <person name="Grigoriev I.V."/>
            <person name="Kema G.H.J."/>
        </authorList>
    </citation>
    <scope>NUCLEOTIDE SEQUENCE [LARGE SCALE GENOMIC DNA]</scope>
    <source>
        <strain evidence="13">CBS 115943 / IPO323</strain>
    </source>
</reference>
<dbReference type="GO" id="GO:0000981">
    <property type="term" value="F:DNA-binding transcription factor activity, RNA polymerase II-specific"/>
    <property type="evidence" value="ECO:0007669"/>
    <property type="project" value="InterPro"/>
</dbReference>
<evidence type="ECO:0000313" key="13">
    <source>
        <dbReference type="Proteomes" id="UP000008062"/>
    </source>
</evidence>
<dbReference type="InterPro" id="IPR001766">
    <property type="entry name" value="Fork_head_dom"/>
</dbReference>
<dbReference type="OrthoDB" id="3650986at2759"/>
<dbReference type="SUPFAM" id="SSF57701">
    <property type="entry name" value="Zn2/Cys6 DNA-binding domain"/>
    <property type="match status" value="1"/>
</dbReference>
<feature type="domain" description="PHD-type" evidence="9">
    <location>
        <begin position="424"/>
        <end position="470"/>
    </location>
</feature>
<dbReference type="PROSITE" id="PS50016">
    <property type="entry name" value="ZF_PHD_2"/>
    <property type="match status" value="1"/>
</dbReference>
<dbReference type="InterPro" id="IPR019787">
    <property type="entry name" value="Znf_PHD-finger"/>
</dbReference>
<evidence type="ECO:0000256" key="5">
    <source>
        <dbReference type="ARBA" id="ARBA00023242"/>
    </source>
</evidence>
<evidence type="ECO:0000259" key="9">
    <source>
        <dbReference type="PROSITE" id="PS50016"/>
    </source>
</evidence>
<feature type="region of interest" description="Disordered" evidence="8">
    <location>
        <begin position="1151"/>
        <end position="1250"/>
    </location>
</feature>
<dbReference type="Gene3D" id="3.30.40.10">
    <property type="entry name" value="Zinc/RING finger domain, C3HC4 (zinc finger)"/>
    <property type="match status" value="1"/>
</dbReference>
<feature type="compositionally biased region" description="Basic and acidic residues" evidence="8">
    <location>
        <begin position="953"/>
        <end position="976"/>
    </location>
</feature>
<proteinExistence type="predicted"/>
<keyword evidence="4 6" id="KW-0238">DNA-binding</keyword>
<dbReference type="GeneID" id="13401906"/>
<dbReference type="InterPro" id="IPR036390">
    <property type="entry name" value="WH_DNA-bd_sf"/>
</dbReference>
<feature type="domain" description="Zn(2)-C6 fungal-type" evidence="11">
    <location>
        <begin position="917"/>
        <end position="951"/>
    </location>
</feature>
<evidence type="ECO:0000256" key="1">
    <source>
        <dbReference type="ARBA" id="ARBA00022723"/>
    </source>
</evidence>
<keyword evidence="2 7" id="KW-0863">Zinc-finger</keyword>
<dbReference type="CDD" id="cd00067">
    <property type="entry name" value="GAL4"/>
    <property type="match status" value="1"/>
</dbReference>
<feature type="compositionally biased region" description="Polar residues" evidence="8">
    <location>
        <begin position="382"/>
        <end position="395"/>
    </location>
</feature>
<evidence type="ECO:0000259" key="11">
    <source>
        <dbReference type="PROSITE" id="PS50048"/>
    </source>
</evidence>